<feature type="region of interest" description="Disordered" evidence="1">
    <location>
        <begin position="204"/>
        <end position="229"/>
    </location>
</feature>
<protein>
    <submittedName>
        <fullName evidence="2">Uncharacterized protein</fullName>
    </submittedName>
</protein>
<dbReference type="Proteomes" id="UP001177023">
    <property type="component" value="Unassembled WGS sequence"/>
</dbReference>
<sequence>MHLCARPMNMSRLACCQLVMMLNDTLRVPHCEPSWLLLDDDTDGRNRTKPSWVLIEEAEHPGSGDEPLVFCLGVALLLLVALAATLTLNRITRPKAGDLANGYNIMMWMPSGNSHRSSRRSSFLVMLRSVSSCRSSFRPSPRSDPSDRHSHALSIVSDMSLPSYQSATSTTPVSHTSLPAAMAPPPPYFAPPNDTFELQRLQRPTTIVRPRPGSPGMDPRLEQRLLSQA</sequence>
<feature type="non-terminal residue" evidence="2">
    <location>
        <position position="229"/>
    </location>
</feature>
<accession>A0AA36G9H5</accession>
<evidence type="ECO:0000313" key="3">
    <source>
        <dbReference type="Proteomes" id="UP001177023"/>
    </source>
</evidence>
<evidence type="ECO:0000313" key="2">
    <source>
        <dbReference type="EMBL" id="CAJ0585108.1"/>
    </source>
</evidence>
<dbReference type="EMBL" id="CATQJA010002702">
    <property type="protein sequence ID" value="CAJ0585108.1"/>
    <property type="molecule type" value="Genomic_DNA"/>
</dbReference>
<organism evidence="2 3">
    <name type="scientific">Mesorhabditis spiculigera</name>
    <dbReference type="NCBI Taxonomy" id="96644"/>
    <lineage>
        <taxon>Eukaryota</taxon>
        <taxon>Metazoa</taxon>
        <taxon>Ecdysozoa</taxon>
        <taxon>Nematoda</taxon>
        <taxon>Chromadorea</taxon>
        <taxon>Rhabditida</taxon>
        <taxon>Rhabditina</taxon>
        <taxon>Rhabditomorpha</taxon>
        <taxon>Rhabditoidea</taxon>
        <taxon>Rhabditidae</taxon>
        <taxon>Mesorhabditinae</taxon>
        <taxon>Mesorhabditis</taxon>
    </lineage>
</organism>
<keyword evidence="3" id="KW-1185">Reference proteome</keyword>
<proteinExistence type="predicted"/>
<reference evidence="2" key="1">
    <citation type="submission" date="2023-06" db="EMBL/GenBank/DDBJ databases">
        <authorList>
            <person name="Delattre M."/>
        </authorList>
    </citation>
    <scope>NUCLEOTIDE SEQUENCE</scope>
    <source>
        <strain evidence="2">AF72</strain>
    </source>
</reference>
<dbReference type="AlphaFoldDB" id="A0AA36G9H5"/>
<comment type="caution">
    <text evidence="2">The sequence shown here is derived from an EMBL/GenBank/DDBJ whole genome shotgun (WGS) entry which is preliminary data.</text>
</comment>
<evidence type="ECO:0000256" key="1">
    <source>
        <dbReference type="SAM" id="MobiDB-lite"/>
    </source>
</evidence>
<name>A0AA36G9H5_9BILA</name>
<gene>
    <name evidence="2" type="ORF">MSPICULIGERA_LOCUS23140</name>
</gene>